<proteinExistence type="predicted"/>
<protein>
    <submittedName>
        <fullName evidence="1">Uncharacterized protein</fullName>
    </submittedName>
</protein>
<dbReference type="EMBL" id="MU267501">
    <property type="protein sequence ID" value="KAH7916880.1"/>
    <property type="molecule type" value="Genomic_DNA"/>
</dbReference>
<keyword evidence="2" id="KW-1185">Reference proteome</keyword>
<dbReference type="Proteomes" id="UP000790709">
    <property type="component" value="Unassembled WGS sequence"/>
</dbReference>
<accession>A0ACB8AUH1</accession>
<evidence type="ECO:0000313" key="2">
    <source>
        <dbReference type="Proteomes" id="UP000790709"/>
    </source>
</evidence>
<comment type="caution">
    <text evidence="1">The sequence shown here is derived from an EMBL/GenBank/DDBJ whole genome shotgun (WGS) entry which is preliminary data.</text>
</comment>
<sequence>ISNSYTGGATDVYKPHGYNLFRYAVNSLYPYILKSMDMPIGDITFFEGDITKIEDKPFGFFECEVETPENLKHPILQCRINTGNGIRTVAPLGKWTGMYFSEEIYNAMKFGYKFNILRGYTFDKANIFSEYIDDLYLIKKSHTKDDPMYLISKLLMNSLYGRFGMNYIFYNHIIIEDNELYDFVDNYSINEVIPLDDNKSLISYLDDNKVNSIILSNDSKANISIGIASAITAGARIHMSQFKNNPDYNLYYSDTDSIDIDRPLPETLVGKELGEMKLEYNFIEATFLAPKVYGGVHLDNDNLKELTKVKGFKNSVNYQSLKSLLTKDKSLILNQSKWYRDIENGNIEIKDQIYRLIPTENKRELIYKDNLLVDTKPFIITK</sequence>
<organism evidence="1 2">
    <name type="scientific">Leucogyrophana mollusca</name>
    <dbReference type="NCBI Taxonomy" id="85980"/>
    <lineage>
        <taxon>Eukaryota</taxon>
        <taxon>Fungi</taxon>
        <taxon>Dikarya</taxon>
        <taxon>Basidiomycota</taxon>
        <taxon>Agaricomycotina</taxon>
        <taxon>Agaricomycetes</taxon>
        <taxon>Agaricomycetidae</taxon>
        <taxon>Boletales</taxon>
        <taxon>Boletales incertae sedis</taxon>
        <taxon>Leucogyrophana</taxon>
    </lineage>
</organism>
<evidence type="ECO:0000313" key="1">
    <source>
        <dbReference type="EMBL" id="KAH7916880.1"/>
    </source>
</evidence>
<reference evidence="1" key="1">
    <citation type="journal article" date="2021" name="New Phytol.">
        <title>Evolutionary innovations through gain and loss of genes in the ectomycorrhizal Boletales.</title>
        <authorList>
            <person name="Wu G."/>
            <person name="Miyauchi S."/>
            <person name="Morin E."/>
            <person name="Kuo A."/>
            <person name="Drula E."/>
            <person name="Varga T."/>
            <person name="Kohler A."/>
            <person name="Feng B."/>
            <person name="Cao Y."/>
            <person name="Lipzen A."/>
            <person name="Daum C."/>
            <person name="Hundley H."/>
            <person name="Pangilinan J."/>
            <person name="Johnson J."/>
            <person name="Barry K."/>
            <person name="LaButti K."/>
            <person name="Ng V."/>
            <person name="Ahrendt S."/>
            <person name="Min B."/>
            <person name="Choi I.G."/>
            <person name="Park H."/>
            <person name="Plett J.M."/>
            <person name="Magnuson J."/>
            <person name="Spatafora J.W."/>
            <person name="Nagy L.G."/>
            <person name="Henrissat B."/>
            <person name="Grigoriev I.V."/>
            <person name="Yang Z.L."/>
            <person name="Xu J."/>
            <person name="Martin F.M."/>
        </authorList>
    </citation>
    <scope>NUCLEOTIDE SEQUENCE</scope>
    <source>
        <strain evidence="1">KUC20120723A-06</strain>
    </source>
</reference>
<name>A0ACB8AUH1_9AGAM</name>
<gene>
    <name evidence="1" type="ORF">BV22DRAFT_1027292</name>
</gene>
<feature type="non-terminal residue" evidence="1">
    <location>
        <position position="1"/>
    </location>
</feature>